<dbReference type="GO" id="GO:0006032">
    <property type="term" value="P:chitin catabolic process"/>
    <property type="evidence" value="ECO:0007669"/>
    <property type="project" value="UniProtKB-KW"/>
</dbReference>
<gene>
    <name evidence="11" type="ORF">LX16_3165</name>
</gene>
<evidence type="ECO:0000313" key="12">
    <source>
        <dbReference type="Proteomes" id="UP000321617"/>
    </source>
</evidence>
<dbReference type="PROSITE" id="PS01095">
    <property type="entry name" value="GH18_1"/>
    <property type="match status" value="1"/>
</dbReference>
<dbReference type="InterPro" id="IPR029070">
    <property type="entry name" value="Chitinase_insertion_sf"/>
</dbReference>
<keyword evidence="3 6" id="KW-0378">Hydrolase</keyword>
<keyword evidence="4" id="KW-0119">Carbohydrate metabolism</keyword>
<dbReference type="Gene3D" id="2.60.40.290">
    <property type="match status" value="1"/>
</dbReference>
<dbReference type="InterPro" id="IPR008965">
    <property type="entry name" value="CBM2/CBM3_carb-bd_dom_sf"/>
</dbReference>
<evidence type="ECO:0000256" key="7">
    <source>
        <dbReference type="RuleBase" id="RU004453"/>
    </source>
</evidence>
<sequence length="542" mass="58926">MSSRRARAVPLSAAVALAVLAGLITAFLAPSQAQAAGGRLTAEYTTTGDWRTGHVGAILLHNTGTTYSADWTIRFDLPAGHRITTLWNAEYTVEGQRVTLTPPDWLRPMAPGKTHRIGFTATRPGSSAGIVNCLVNGLTCDGGQLEPDDGHVRLGYYTSWSIYGRDYRLKDVDTTGQAAKLTHIKYAFGSADESGDCHTLDPWADYQIRFPADQTVSGEADTWTQPLGGNFNQLLQLKQKYPHLKVLISLGGWTASDHFSEAVKPENLADFVDSCIDTFIRGNLPDAPPGAAYGVFDGFDFDWEWPGPGGEPGQPWDPADRENYGLMMTEFRSQLDALEIELGREFTMSSYTAADPEVFEAAFDVPRAKAALDFFVVQGYDLYGPWGDVPTNHQGQLYSPSRNPAINDYSVDIAVDTLRSAGIPAHQIVIGIPAFGRGWAGVEDRDGGLYQYGTGPASGKYEPGIDDYKEILTKGGTIRYDREAVAAYVLTPAGEFWSFDSPRVVTAKAEYVKYNGLRGVMLWALDGDDDGALVAAAYDVLA</sequence>
<dbReference type="GO" id="GO:0008843">
    <property type="term" value="F:endochitinase activity"/>
    <property type="evidence" value="ECO:0007669"/>
    <property type="project" value="UniProtKB-EC"/>
</dbReference>
<dbReference type="SMART" id="SM00637">
    <property type="entry name" value="CBD_II"/>
    <property type="match status" value="1"/>
</dbReference>
<organism evidence="11 12">
    <name type="scientific">Stackebrandtia albiflava</name>
    <dbReference type="NCBI Taxonomy" id="406432"/>
    <lineage>
        <taxon>Bacteria</taxon>
        <taxon>Bacillati</taxon>
        <taxon>Actinomycetota</taxon>
        <taxon>Actinomycetes</taxon>
        <taxon>Glycomycetales</taxon>
        <taxon>Glycomycetaceae</taxon>
        <taxon>Stackebrandtia</taxon>
    </lineage>
</organism>
<dbReference type="PROSITE" id="PS51910">
    <property type="entry name" value="GH18_2"/>
    <property type="match status" value="1"/>
</dbReference>
<dbReference type="InterPro" id="IPR011583">
    <property type="entry name" value="Chitinase_II/V-like_cat"/>
</dbReference>
<dbReference type="Pfam" id="PF00704">
    <property type="entry name" value="Glyco_hydro_18"/>
    <property type="match status" value="1"/>
</dbReference>
<dbReference type="PROSITE" id="PS51173">
    <property type="entry name" value="CBM2"/>
    <property type="match status" value="1"/>
</dbReference>
<evidence type="ECO:0000259" key="10">
    <source>
        <dbReference type="PROSITE" id="PS51910"/>
    </source>
</evidence>
<dbReference type="EMBL" id="VLLL01000006">
    <property type="protein sequence ID" value="TWJ12408.1"/>
    <property type="molecule type" value="Genomic_DNA"/>
</dbReference>
<dbReference type="SUPFAM" id="SSF51445">
    <property type="entry name" value="(Trans)glycosidases"/>
    <property type="match status" value="1"/>
</dbReference>
<protein>
    <recommendedName>
        <fullName evidence="2">chitinase</fullName>
        <ecNumber evidence="2">3.2.1.14</ecNumber>
    </recommendedName>
</protein>
<comment type="caution">
    <text evidence="11">The sequence shown here is derived from an EMBL/GenBank/DDBJ whole genome shotgun (WGS) entry which is preliminary data.</text>
</comment>
<name>A0A562V3J6_9ACTN</name>
<dbReference type="InterPro" id="IPR050314">
    <property type="entry name" value="Glycosyl_Hydrlase_18"/>
</dbReference>
<dbReference type="PANTHER" id="PTHR11177">
    <property type="entry name" value="CHITINASE"/>
    <property type="match status" value="1"/>
</dbReference>
<evidence type="ECO:0000256" key="1">
    <source>
        <dbReference type="ARBA" id="ARBA00000822"/>
    </source>
</evidence>
<keyword evidence="4" id="KW-0146">Chitin degradation</keyword>
<dbReference type="AlphaFoldDB" id="A0A562V3J6"/>
<evidence type="ECO:0000256" key="4">
    <source>
        <dbReference type="ARBA" id="ARBA00023024"/>
    </source>
</evidence>
<proteinExistence type="inferred from homology"/>
<dbReference type="EC" id="3.2.1.14" evidence="2"/>
<dbReference type="Gene3D" id="3.10.50.10">
    <property type="match status" value="1"/>
</dbReference>
<dbReference type="OrthoDB" id="9775889at2"/>
<reference evidence="11 12" key="1">
    <citation type="journal article" date="2013" name="Stand. Genomic Sci.">
        <title>Genomic Encyclopedia of Type Strains, Phase I: The one thousand microbial genomes (KMG-I) project.</title>
        <authorList>
            <person name="Kyrpides N.C."/>
            <person name="Woyke T."/>
            <person name="Eisen J.A."/>
            <person name="Garrity G."/>
            <person name="Lilburn T.G."/>
            <person name="Beck B.J."/>
            <person name="Whitman W.B."/>
            <person name="Hugenholtz P."/>
            <person name="Klenk H.P."/>
        </authorList>
    </citation>
    <scope>NUCLEOTIDE SEQUENCE [LARGE SCALE GENOMIC DNA]</scope>
    <source>
        <strain evidence="11 12">DSM 45044</strain>
    </source>
</reference>
<dbReference type="PANTHER" id="PTHR11177:SF317">
    <property type="entry name" value="CHITINASE 12-RELATED"/>
    <property type="match status" value="1"/>
</dbReference>
<dbReference type="InterPro" id="IPR001919">
    <property type="entry name" value="CBD2"/>
</dbReference>
<dbReference type="SMART" id="SM00636">
    <property type="entry name" value="Glyco_18"/>
    <property type="match status" value="1"/>
</dbReference>
<dbReference type="Gene3D" id="3.20.20.80">
    <property type="entry name" value="Glycosidases"/>
    <property type="match status" value="1"/>
</dbReference>
<dbReference type="GO" id="GO:0030247">
    <property type="term" value="F:polysaccharide binding"/>
    <property type="evidence" value="ECO:0007669"/>
    <property type="project" value="UniProtKB-UniRule"/>
</dbReference>
<dbReference type="InterPro" id="IPR001223">
    <property type="entry name" value="Glyco_hydro18_cat"/>
</dbReference>
<evidence type="ECO:0000256" key="8">
    <source>
        <dbReference type="SAM" id="SignalP"/>
    </source>
</evidence>
<keyword evidence="12" id="KW-1185">Reference proteome</keyword>
<accession>A0A562V3J6</accession>
<dbReference type="InterPro" id="IPR012291">
    <property type="entry name" value="CBM2_carb-bd_dom_sf"/>
</dbReference>
<evidence type="ECO:0000259" key="9">
    <source>
        <dbReference type="PROSITE" id="PS51173"/>
    </source>
</evidence>
<dbReference type="Pfam" id="PF00553">
    <property type="entry name" value="CBM_2"/>
    <property type="match status" value="1"/>
</dbReference>
<evidence type="ECO:0000313" key="11">
    <source>
        <dbReference type="EMBL" id="TWJ12408.1"/>
    </source>
</evidence>
<dbReference type="GO" id="GO:0008061">
    <property type="term" value="F:chitin binding"/>
    <property type="evidence" value="ECO:0007669"/>
    <property type="project" value="InterPro"/>
</dbReference>
<comment type="catalytic activity">
    <reaction evidence="1">
        <text>Random endo-hydrolysis of N-acetyl-beta-D-glucosaminide (1-&gt;4)-beta-linkages in chitin and chitodextrins.</text>
        <dbReference type="EC" id="3.2.1.14"/>
    </reaction>
</comment>
<evidence type="ECO:0000256" key="5">
    <source>
        <dbReference type="ARBA" id="ARBA00023295"/>
    </source>
</evidence>
<dbReference type="CDD" id="cd06548">
    <property type="entry name" value="GH18_chitinase"/>
    <property type="match status" value="1"/>
</dbReference>
<evidence type="ECO:0000256" key="6">
    <source>
        <dbReference type="RuleBase" id="RU000489"/>
    </source>
</evidence>
<dbReference type="InterPro" id="IPR017853">
    <property type="entry name" value="GH"/>
</dbReference>
<feature type="signal peptide" evidence="8">
    <location>
        <begin position="1"/>
        <end position="35"/>
    </location>
</feature>
<feature type="chain" id="PRO_5022230012" description="chitinase" evidence="8">
    <location>
        <begin position="36"/>
        <end position="542"/>
    </location>
</feature>
<feature type="domain" description="CBM2" evidence="9">
    <location>
        <begin position="33"/>
        <end position="143"/>
    </location>
</feature>
<dbReference type="InterPro" id="IPR001579">
    <property type="entry name" value="Glyco_hydro_18_chit_AS"/>
</dbReference>
<keyword evidence="5 6" id="KW-0326">Glycosidase</keyword>
<dbReference type="Proteomes" id="UP000321617">
    <property type="component" value="Unassembled WGS sequence"/>
</dbReference>
<keyword evidence="4" id="KW-0624">Polysaccharide degradation</keyword>
<keyword evidence="8" id="KW-0732">Signal</keyword>
<dbReference type="GO" id="GO:0005975">
    <property type="term" value="P:carbohydrate metabolic process"/>
    <property type="evidence" value="ECO:0007669"/>
    <property type="project" value="InterPro"/>
</dbReference>
<comment type="similarity">
    <text evidence="7">Belongs to the glycosyl hydrolase 18 family.</text>
</comment>
<evidence type="ECO:0000256" key="3">
    <source>
        <dbReference type="ARBA" id="ARBA00022801"/>
    </source>
</evidence>
<dbReference type="SUPFAM" id="SSF49384">
    <property type="entry name" value="Carbohydrate-binding domain"/>
    <property type="match status" value="1"/>
</dbReference>
<evidence type="ECO:0000256" key="2">
    <source>
        <dbReference type="ARBA" id="ARBA00012729"/>
    </source>
</evidence>
<dbReference type="SUPFAM" id="SSF54556">
    <property type="entry name" value="Chitinase insertion domain"/>
    <property type="match status" value="1"/>
</dbReference>
<dbReference type="RefSeq" id="WP_147139511.1">
    <property type="nucleotide sequence ID" value="NZ_BAABIJ010000002.1"/>
</dbReference>
<feature type="domain" description="GH18" evidence="10">
    <location>
        <begin position="151"/>
        <end position="542"/>
    </location>
</feature>